<gene>
    <name evidence="1" type="ORF">ODY93_13645</name>
</gene>
<organism evidence="1 2">
    <name type="scientific">Shewanella xiamenensis</name>
    <dbReference type="NCBI Taxonomy" id="332186"/>
    <lineage>
        <taxon>Bacteria</taxon>
        <taxon>Pseudomonadati</taxon>
        <taxon>Pseudomonadota</taxon>
        <taxon>Gammaproteobacteria</taxon>
        <taxon>Alteromonadales</taxon>
        <taxon>Shewanellaceae</taxon>
        <taxon>Shewanella</taxon>
    </lineage>
</organism>
<dbReference type="Proteomes" id="UP001159075">
    <property type="component" value="Unassembled WGS sequence"/>
</dbReference>
<proteinExistence type="predicted"/>
<name>A0ABT6UDS2_9GAMM</name>
<sequence>MFFNKAALTSIADVDRAATQLSQVWDQLFPPAPKFDGKKKNILREMVCKLAGFDGGYQQFLAFIENSPEDTISRIRKNLSLIMRASFSNAPFIDSEGATLPLEVAGFGTIYLQTYIERFNNLIENSQPANISLEGFPIVVIHTGRGYETISCANQYPIIKLERLDRIVQRAAALGLKISDFYQSNLINQKFLTDLIFDSIDDNSMLNNLAAKLKVSPTWIING</sequence>
<dbReference type="EMBL" id="JAOTLW010000013">
    <property type="protein sequence ID" value="MDI5832618.1"/>
    <property type="molecule type" value="Genomic_DNA"/>
</dbReference>
<accession>A0ABT6UDS2</accession>
<protein>
    <submittedName>
        <fullName evidence="1">Uncharacterized protein</fullName>
    </submittedName>
</protein>
<evidence type="ECO:0000313" key="2">
    <source>
        <dbReference type="Proteomes" id="UP001159075"/>
    </source>
</evidence>
<comment type="caution">
    <text evidence="1">The sequence shown here is derived from an EMBL/GenBank/DDBJ whole genome shotgun (WGS) entry which is preliminary data.</text>
</comment>
<evidence type="ECO:0000313" key="1">
    <source>
        <dbReference type="EMBL" id="MDI5832618.1"/>
    </source>
</evidence>
<keyword evidence="2" id="KW-1185">Reference proteome</keyword>
<reference evidence="1 2" key="1">
    <citation type="submission" date="2022-09" db="EMBL/GenBank/DDBJ databases">
        <title>The outer-membrane cytochrome OmcA is essential for infection of Shewanella oneidensis by a zebrafish-associated bacteriophage.</title>
        <authorList>
            <person name="Grenfell A.W."/>
            <person name="Intile P."/>
            <person name="Mcfarlane J."/>
            <person name="Leung D."/>
            <person name="Abdalla K."/>
            <person name="Wold M."/>
            <person name="Kees E."/>
            <person name="Gralnick J."/>
        </authorList>
    </citation>
    <scope>NUCLEOTIDE SEQUENCE [LARGE SCALE GENOMIC DNA]</scope>
    <source>
        <strain evidence="1 2">NF-5</strain>
    </source>
</reference>
<dbReference type="RefSeq" id="WP_282679589.1">
    <property type="nucleotide sequence ID" value="NZ_CP106875.1"/>
</dbReference>